<dbReference type="GO" id="GO:0007154">
    <property type="term" value="P:cell communication"/>
    <property type="evidence" value="ECO:0007669"/>
    <property type="project" value="InterPro"/>
</dbReference>
<keyword evidence="2" id="KW-0677">Repeat</keyword>
<proteinExistence type="predicted"/>
<dbReference type="PANTHER" id="PTHR11878">
    <property type="entry name" value="SODIUM/CALCIUM EXCHANGER"/>
    <property type="match status" value="1"/>
</dbReference>
<dbReference type="SMART" id="SM00237">
    <property type="entry name" value="Calx_beta"/>
    <property type="match status" value="3"/>
</dbReference>
<dbReference type="InterPro" id="IPR001343">
    <property type="entry name" value="Hemolysn_Ca-bd"/>
</dbReference>
<dbReference type="InterPro" id="IPR003644">
    <property type="entry name" value="Calx_beta"/>
</dbReference>
<evidence type="ECO:0000256" key="1">
    <source>
        <dbReference type="ARBA" id="ARBA00022729"/>
    </source>
</evidence>
<dbReference type="InterPro" id="IPR051171">
    <property type="entry name" value="CaCA"/>
</dbReference>
<dbReference type="SUPFAM" id="SSF141072">
    <property type="entry name" value="CalX-like"/>
    <property type="match status" value="3"/>
</dbReference>
<dbReference type="SUPFAM" id="SSF51120">
    <property type="entry name" value="beta-Roll"/>
    <property type="match status" value="1"/>
</dbReference>
<evidence type="ECO:0000313" key="8">
    <source>
        <dbReference type="Proteomes" id="UP001153719"/>
    </source>
</evidence>
<dbReference type="Gene3D" id="2.130.10.10">
    <property type="entry name" value="YVTN repeat-like/Quinoprotein amine dehydrogenase"/>
    <property type="match status" value="1"/>
</dbReference>
<dbReference type="GO" id="GO:0030001">
    <property type="term" value="P:metal ion transport"/>
    <property type="evidence" value="ECO:0007669"/>
    <property type="project" value="TreeGrafter"/>
</dbReference>
<dbReference type="Pfam" id="PF06739">
    <property type="entry name" value="SBBP"/>
    <property type="match status" value="1"/>
</dbReference>
<protein>
    <submittedName>
        <fullName evidence="7">G-protein coupled receptor 98</fullName>
    </submittedName>
</protein>
<keyword evidence="3" id="KW-0106">Calcium</keyword>
<gene>
    <name evidence="7" type="primary">gpr98</name>
    <name evidence="7" type="ORF">NO713_03338</name>
</gene>
<dbReference type="SUPFAM" id="SSF101898">
    <property type="entry name" value="NHL repeat"/>
    <property type="match status" value="1"/>
</dbReference>
<keyword evidence="4" id="KW-0813">Transport</keyword>
<accession>A0A9W4D4B6</accession>
<keyword evidence="8" id="KW-1185">Reference proteome</keyword>
<name>A0A9W4D4B6_9CYAN</name>
<dbReference type="PRINTS" id="PR00313">
    <property type="entry name" value="CABNDNGRPT"/>
</dbReference>
<dbReference type="InterPro" id="IPR038081">
    <property type="entry name" value="CalX-like_sf"/>
</dbReference>
<dbReference type="Proteomes" id="UP001153719">
    <property type="component" value="Chromosome"/>
</dbReference>
<dbReference type="PANTHER" id="PTHR11878:SF65">
    <property type="entry name" value="NA_CA-EXCHANGE PROTEIN, ISOFORM G"/>
    <property type="match status" value="1"/>
</dbReference>
<dbReference type="RefSeq" id="WP_254174213.1">
    <property type="nucleotide sequence ID" value="NZ_LR882967.1"/>
</dbReference>
<dbReference type="InterPro" id="IPR011049">
    <property type="entry name" value="Serralysin-like_metalloprot_C"/>
</dbReference>
<feature type="compositionally biased region" description="Pro residues" evidence="5">
    <location>
        <begin position="278"/>
        <end position="364"/>
    </location>
</feature>
<evidence type="ECO:0000256" key="4">
    <source>
        <dbReference type="ARBA" id="ARBA00023065"/>
    </source>
</evidence>
<evidence type="ECO:0000256" key="3">
    <source>
        <dbReference type="ARBA" id="ARBA00022837"/>
    </source>
</evidence>
<evidence type="ECO:0000259" key="6">
    <source>
        <dbReference type="SMART" id="SM00237"/>
    </source>
</evidence>
<dbReference type="Gene3D" id="2.60.40.2030">
    <property type="match status" value="3"/>
</dbReference>
<keyword evidence="1" id="KW-0732">Signal</keyword>
<dbReference type="Pfam" id="PF03160">
    <property type="entry name" value="Calx-beta"/>
    <property type="match status" value="2"/>
</dbReference>
<dbReference type="AlphaFoldDB" id="A0A9W4D4B6"/>
<evidence type="ECO:0000256" key="5">
    <source>
        <dbReference type="SAM" id="MobiDB-lite"/>
    </source>
</evidence>
<dbReference type="Gene3D" id="2.150.10.10">
    <property type="entry name" value="Serralysin-like metalloprotease, C-terminal"/>
    <property type="match status" value="2"/>
</dbReference>
<sequence length="1124" mass="116624">MSLDTFNSGNLLFSPFLVSVPDPQPLSSSLGFNLPLGRNSTPEINSLPTANADLIMGTIFQDNIFALGGNDTVYGLEGNDILGGNQQADQIFGNQGNDSLYGGQDSDTLAGGQDSDLIFGDQGDDLLLGDRGADTLFGNQDNDRIYGGKENDFVTGGDGNDQLFGDLGDDILYGDLGADMVTGGEGNDRFYMGKTMGGFTITEADIVEDFTFNQDSIGLLENLTFSDLNITQGTGNYANDTIIQDKNSNEYLAILKNVNSNSLSSDDFIFNGSDPTRSPTPDPTPIPTPSPTPSPTPIPTPSPTPDPTPVPTPSPTPSPTPIPTPSPTPDPTPVPTPSPTPSPTPIPTPSPTPDPTPVPTPSPAPLSVLGFSAANFSVNENGTPQVDVSVTRTGNSVGNVGVTVNLNNGTATAPDDYNNSPISVSFADGDITPKIVTIPIVDDAVVEGDETIALSLGNIIGDAVLGTQSIATLTILDNDVLTNPGTLAFSIGNIDINENAGTATVTVNRTVGTDGIVGINYTTSDGNAIPGNDYTATSGTLTFAAGQTNQTFTVNILDDTLVEGNETFNLSLSNITGGAILGTPATSTVTIVENDIANSGIISFSRANFSVNENGTPINRITINRTGGSSGLVTAQITPTDGTATAASDYNNTPLTVTFADGDIASKTITIPVIDDTAFEPTETINLGLTLTAGTATLGTQNTATLQIVDNDPSDNLLLNSATYLGTTGSDSAASVEISPVDNNIIVAGNFNGVGEIQRLQNGNTSPLSTTPLGGLVNDLDVDRDSGEIVAVGDFGIKVYNPTANTVLWQQPGSFNRVTIANDGTVATLNNSTDTVTLWSPTGTLLTSATLTGTNVNPADIAIDPTTKQVFVTGYNQVSSILQTPFLRGFDSSLNLLWKTWNFTAAEVTGQNLGADTRGERITIGQDGGLYFLGRTDGGNNVFQRNGQNITQPLTTLVNVDSFNNFSGAGAGSFTFHSKINPNTGTIDQGQFIVTRTNTGANSFTPNSITADEFGNVYIGGSSAFQLQNRPTKTINSQPVGAYTLGEMAVLGLSSDYTVRKFWTPLTQTSDADGAKGTINGFTVAKGQAVIVGTVTQPSVPTTTNAINPNPLGGNDAYLATWSV</sequence>
<organism evidence="7 8">
    <name type="scientific">Planktothrix pseudagardhii</name>
    <dbReference type="NCBI Taxonomy" id="132604"/>
    <lineage>
        <taxon>Bacteria</taxon>
        <taxon>Bacillati</taxon>
        <taxon>Cyanobacteriota</taxon>
        <taxon>Cyanophyceae</taxon>
        <taxon>Oscillatoriophycideae</taxon>
        <taxon>Oscillatoriales</taxon>
        <taxon>Microcoleaceae</taxon>
        <taxon>Planktothrix</taxon>
    </lineage>
</organism>
<dbReference type="EMBL" id="LR882967">
    <property type="protein sequence ID" value="CAD5963251.1"/>
    <property type="molecule type" value="Genomic_DNA"/>
</dbReference>
<reference evidence="7" key="1">
    <citation type="submission" date="2020-09" db="EMBL/GenBank/DDBJ databases">
        <authorList>
            <person name="Blom J."/>
        </authorList>
    </citation>
    <scope>NUCLEOTIDE SEQUENCE</scope>
    <source>
        <strain evidence="7">No.713</strain>
    </source>
</reference>
<feature type="domain" description="Calx-beta" evidence="6">
    <location>
        <begin position="587"/>
        <end position="690"/>
    </location>
</feature>
<dbReference type="KEGG" id="ppsu:NO713_03338"/>
<keyword evidence="4" id="KW-0406">Ion transport</keyword>
<dbReference type="Pfam" id="PF00353">
    <property type="entry name" value="HemolysinCabind"/>
    <property type="match status" value="4"/>
</dbReference>
<feature type="domain" description="Calx-beta" evidence="6">
    <location>
        <begin position="471"/>
        <end position="573"/>
    </location>
</feature>
<evidence type="ECO:0000256" key="2">
    <source>
        <dbReference type="ARBA" id="ARBA00022737"/>
    </source>
</evidence>
<feature type="domain" description="Calx-beta" evidence="6">
    <location>
        <begin position="356"/>
        <end position="457"/>
    </location>
</feature>
<dbReference type="GO" id="GO:0016020">
    <property type="term" value="C:membrane"/>
    <property type="evidence" value="ECO:0007669"/>
    <property type="project" value="InterPro"/>
</dbReference>
<dbReference type="InterPro" id="IPR015943">
    <property type="entry name" value="WD40/YVTN_repeat-like_dom_sf"/>
</dbReference>
<dbReference type="InterPro" id="IPR010620">
    <property type="entry name" value="SBBP_repeat"/>
</dbReference>
<evidence type="ECO:0000313" key="7">
    <source>
        <dbReference type="EMBL" id="CAD5963251.1"/>
    </source>
</evidence>
<keyword evidence="7" id="KW-0675">Receptor</keyword>
<dbReference type="GO" id="GO:0005509">
    <property type="term" value="F:calcium ion binding"/>
    <property type="evidence" value="ECO:0007669"/>
    <property type="project" value="InterPro"/>
</dbReference>
<feature type="region of interest" description="Disordered" evidence="5">
    <location>
        <begin position="263"/>
        <end position="366"/>
    </location>
</feature>